<reference evidence="11 12" key="1">
    <citation type="journal article" date="2021" name="Elife">
        <title>Chloroplast acquisition without the gene transfer in kleptoplastic sea slugs, Plakobranchus ocellatus.</title>
        <authorList>
            <person name="Maeda T."/>
            <person name="Takahashi S."/>
            <person name="Yoshida T."/>
            <person name="Shimamura S."/>
            <person name="Takaki Y."/>
            <person name="Nagai Y."/>
            <person name="Toyoda A."/>
            <person name="Suzuki Y."/>
            <person name="Arimoto A."/>
            <person name="Ishii H."/>
            <person name="Satoh N."/>
            <person name="Nishiyama T."/>
            <person name="Hasebe M."/>
            <person name="Maruyama T."/>
            <person name="Minagawa J."/>
            <person name="Obokata J."/>
            <person name="Shigenobu S."/>
        </authorList>
    </citation>
    <scope>NUCLEOTIDE SEQUENCE [LARGE SCALE GENOMIC DNA]</scope>
</reference>
<dbReference type="GO" id="GO:0005737">
    <property type="term" value="C:cytoplasm"/>
    <property type="evidence" value="ECO:0007669"/>
    <property type="project" value="TreeGrafter"/>
</dbReference>
<keyword evidence="12" id="KW-1185">Reference proteome</keyword>
<dbReference type="AlphaFoldDB" id="A0AAV4FRG6"/>
<keyword evidence="8" id="KW-0966">Cell projection</keyword>
<feature type="region of interest" description="Disordered" evidence="10">
    <location>
        <begin position="138"/>
        <end position="157"/>
    </location>
</feature>
<dbReference type="InterPro" id="IPR042618">
    <property type="entry name" value="IQCG"/>
</dbReference>
<keyword evidence="4" id="KW-0963">Cytoplasm</keyword>
<evidence type="ECO:0000256" key="8">
    <source>
        <dbReference type="ARBA" id="ARBA00023273"/>
    </source>
</evidence>
<evidence type="ECO:0000256" key="4">
    <source>
        <dbReference type="ARBA" id="ARBA00022490"/>
    </source>
</evidence>
<evidence type="ECO:0000256" key="7">
    <source>
        <dbReference type="ARBA" id="ARBA00023212"/>
    </source>
</evidence>
<evidence type="ECO:0000256" key="6">
    <source>
        <dbReference type="ARBA" id="ARBA00023069"/>
    </source>
</evidence>
<keyword evidence="6" id="KW-0969">Cilium</keyword>
<evidence type="ECO:0000256" key="1">
    <source>
        <dbReference type="ARBA" id="ARBA00004611"/>
    </source>
</evidence>
<evidence type="ECO:0000256" key="5">
    <source>
        <dbReference type="ARBA" id="ARBA00022846"/>
    </source>
</evidence>
<keyword evidence="5" id="KW-0282">Flagellum</keyword>
<organism evidence="11 12">
    <name type="scientific">Elysia marginata</name>
    <dbReference type="NCBI Taxonomy" id="1093978"/>
    <lineage>
        <taxon>Eukaryota</taxon>
        <taxon>Metazoa</taxon>
        <taxon>Spiralia</taxon>
        <taxon>Lophotrochozoa</taxon>
        <taxon>Mollusca</taxon>
        <taxon>Gastropoda</taxon>
        <taxon>Heterobranchia</taxon>
        <taxon>Euthyneura</taxon>
        <taxon>Panpulmonata</taxon>
        <taxon>Sacoglossa</taxon>
        <taxon>Placobranchoidea</taxon>
        <taxon>Plakobranchidae</taxon>
        <taxon>Elysia</taxon>
    </lineage>
</organism>
<comment type="similarity">
    <text evidence="2">Belongs to the DRC9 family.</text>
</comment>
<dbReference type="Pfam" id="PF00612">
    <property type="entry name" value="IQ"/>
    <property type="match status" value="1"/>
</dbReference>
<keyword evidence="7" id="KW-0206">Cytoskeleton</keyword>
<dbReference type="PANTHER" id="PTHR14871">
    <property type="entry name" value="DYNEIN REGULATORY COMPLEX PROTEIN 9"/>
    <property type="match status" value="1"/>
</dbReference>
<dbReference type="Proteomes" id="UP000762676">
    <property type="component" value="Unassembled WGS sequence"/>
</dbReference>
<accession>A0AAV4FRG6</accession>
<protein>
    <recommendedName>
        <fullName evidence="3">Dynein regulatory complex protein 9</fullName>
    </recommendedName>
    <alternativeName>
        <fullName evidence="9">IQ domain-containing protein G</fullName>
    </alternativeName>
</protein>
<sequence>MQQYQDEVKMWQKKVSLEYVAHYNIVLYLKDHINELNEMLVYWQDKYDADHPHLVNAIEEMVESRNRDRKRTAYIRRIIARHEPIVLEDRRLKALAVEKQQRKERQHQACVKLQSLWRATMVRKELGPFGEYMYELKHPEKAAASKEKDKKGGKKKK</sequence>
<name>A0AAV4FRG6_9GAST</name>
<dbReference type="EMBL" id="BMAT01000906">
    <property type="protein sequence ID" value="GFR75709.1"/>
    <property type="molecule type" value="Genomic_DNA"/>
</dbReference>
<dbReference type="InterPro" id="IPR000048">
    <property type="entry name" value="IQ_motif_EF-hand-BS"/>
</dbReference>
<evidence type="ECO:0000256" key="9">
    <source>
        <dbReference type="ARBA" id="ARBA00032183"/>
    </source>
</evidence>
<dbReference type="GO" id="GO:0044782">
    <property type="term" value="P:cilium organization"/>
    <property type="evidence" value="ECO:0007669"/>
    <property type="project" value="TreeGrafter"/>
</dbReference>
<evidence type="ECO:0000313" key="11">
    <source>
        <dbReference type="EMBL" id="GFR75709.1"/>
    </source>
</evidence>
<feature type="compositionally biased region" description="Basic and acidic residues" evidence="10">
    <location>
        <begin position="138"/>
        <end position="150"/>
    </location>
</feature>
<gene>
    <name evidence="11" type="ORF">ElyMa_000462900</name>
</gene>
<proteinExistence type="inferred from homology"/>
<dbReference type="PANTHER" id="PTHR14871:SF1">
    <property type="entry name" value="DYNEIN REGULATORY COMPLEX PROTEIN 9"/>
    <property type="match status" value="1"/>
</dbReference>
<comment type="caution">
    <text evidence="11">The sequence shown here is derived from an EMBL/GenBank/DDBJ whole genome shotgun (WGS) entry which is preliminary data.</text>
</comment>
<evidence type="ECO:0000256" key="3">
    <source>
        <dbReference type="ARBA" id="ARBA00013738"/>
    </source>
</evidence>
<evidence type="ECO:0000256" key="10">
    <source>
        <dbReference type="SAM" id="MobiDB-lite"/>
    </source>
</evidence>
<evidence type="ECO:0000313" key="12">
    <source>
        <dbReference type="Proteomes" id="UP000762676"/>
    </source>
</evidence>
<evidence type="ECO:0000256" key="2">
    <source>
        <dbReference type="ARBA" id="ARBA00008222"/>
    </source>
</evidence>
<dbReference type="CDD" id="cd23766">
    <property type="entry name" value="IQCG"/>
    <property type="match status" value="1"/>
</dbReference>
<dbReference type="PROSITE" id="PS50096">
    <property type="entry name" value="IQ"/>
    <property type="match status" value="1"/>
</dbReference>
<comment type="subcellular location">
    <subcellularLocation>
        <location evidence="1">Cytoplasm</location>
        <location evidence="1">Cytoskeleton</location>
        <location evidence="1">Flagellum axoneme</location>
    </subcellularLocation>
</comment>
<dbReference type="GO" id="GO:0031514">
    <property type="term" value="C:motile cilium"/>
    <property type="evidence" value="ECO:0007669"/>
    <property type="project" value="TreeGrafter"/>
</dbReference>